<dbReference type="GO" id="GO:0003700">
    <property type="term" value="F:DNA-binding transcription factor activity"/>
    <property type="evidence" value="ECO:0007669"/>
    <property type="project" value="TreeGrafter"/>
</dbReference>
<gene>
    <name evidence="3" type="ORF">DDIC_13135</name>
</gene>
<dbReference type="SUPFAM" id="SSF47413">
    <property type="entry name" value="lambda repressor-like DNA-binding domains"/>
    <property type="match status" value="1"/>
</dbReference>
<dbReference type="GO" id="GO:0005829">
    <property type="term" value="C:cytosol"/>
    <property type="evidence" value="ECO:0007669"/>
    <property type="project" value="TreeGrafter"/>
</dbReference>
<dbReference type="Gene3D" id="1.10.260.40">
    <property type="entry name" value="lambda repressor-like DNA-binding domains"/>
    <property type="match status" value="1"/>
</dbReference>
<dbReference type="GO" id="GO:0003677">
    <property type="term" value="F:DNA binding"/>
    <property type="evidence" value="ECO:0007669"/>
    <property type="project" value="UniProtKB-KW"/>
</dbReference>
<sequence length="96" mass="10689">MSSVGAVLKLIRVHRGISQGDMAKMLGVTQNFLSQVENNKRDVSITKLRDFADKLGISNEILLIAGCDTPLELQDDDKKIFLNMKKNAMQIILLDT</sequence>
<dbReference type="AlphaFoldDB" id="A0A4P7ULS6"/>
<evidence type="ECO:0000256" key="1">
    <source>
        <dbReference type="ARBA" id="ARBA00023125"/>
    </source>
</evidence>
<accession>A0A4P7ULS6</accession>
<dbReference type="PROSITE" id="PS50943">
    <property type="entry name" value="HTH_CROC1"/>
    <property type="match status" value="1"/>
</dbReference>
<dbReference type="SMART" id="SM00530">
    <property type="entry name" value="HTH_XRE"/>
    <property type="match status" value="1"/>
</dbReference>
<dbReference type="PANTHER" id="PTHR46797">
    <property type="entry name" value="HTH-TYPE TRANSCRIPTIONAL REGULATOR"/>
    <property type="match status" value="1"/>
</dbReference>
<name>A0A4P7ULS6_DESDE</name>
<dbReference type="EMBL" id="CP036295">
    <property type="protein sequence ID" value="QCC86807.1"/>
    <property type="molecule type" value="Genomic_DNA"/>
</dbReference>
<evidence type="ECO:0000313" key="3">
    <source>
        <dbReference type="EMBL" id="QCC86807.1"/>
    </source>
</evidence>
<dbReference type="RefSeq" id="WP_136400856.1">
    <property type="nucleotide sequence ID" value="NZ_CP036295.1"/>
</dbReference>
<dbReference type="OrthoDB" id="9794834at2"/>
<protein>
    <submittedName>
        <fullName evidence="3">XRE family transcriptional regulator</fullName>
    </submittedName>
</protein>
<dbReference type="InterPro" id="IPR050807">
    <property type="entry name" value="TransReg_Diox_bact_type"/>
</dbReference>
<evidence type="ECO:0000259" key="2">
    <source>
        <dbReference type="PROSITE" id="PS50943"/>
    </source>
</evidence>
<proteinExistence type="predicted"/>
<evidence type="ECO:0000313" key="4">
    <source>
        <dbReference type="Proteomes" id="UP000297065"/>
    </source>
</evidence>
<dbReference type="Pfam" id="PF01381">
    <property type="entry name" value="HTH_3"/>
    <property type="match status" value="1"/>
</dbReference>
<dbReference type="PANTHER" id="PTHR46797:SF1">
    <property type="entry name" value="METHYLPHOSPHONATE SYNTHASE"/>
    <property type="match status" value="1"/>
</dbReference>
<dbReference type="CDD" id="cd00093">
    <property type="entry name" value="HTH_XRE"/>
    <property type="match status" value="1"/>
</dbReference>
<organism evidence="3 4">
    <name type="scientific">Desulfovibrio desulfuricans</name>
    <dbReference type="NCBI Taxonomy" id="876"/>
    <lineage>
        <taxon>Bacteria</taxon>
        <taxon>Pseudomonadati</taxon>
        <taxon>Thermodesulfobacteriota</taxon>
        <taxon>Desulfovibrionia</taxon>
        <taxon>Desulfovibrionales</taxon>
        <taxon>Desulfovibrionaceae</taxon>
        <taxon>Desulfovibrio</taxon>
    </lineage>
</organism>
<keyword evidence="1" id="KW-0238">DNA-binding</keyword>
<dbReference type="Proteomes" id="UP000297065">
    <property type="component" value="Chromosome"/>
</dbReference>
<reference evidence="3 4" key="1">
    <citation type="submission" date="2019-02" db="EMBL/GenBank/DDBJ databases">
        <title>Complete Genome Sequence of Desulfovibrio desulfuricans IC1, a Sulfonate Utilizing Anaerobe.</title>
        <authorList>
            <person name="Day L.A."/>
            <person name="De Leon K.B."/>
            <person name="Wall J.D."/>
        </authorList>
    </citation>
    <scope>NUCLEOTIDE SEQUENCE [LARGE SCALE GENOMIC DNA]</scope>
    <source>
        <strain evidence="3 4">IC1</strain>
    </source>
</reference>
<dbReference type="InterPro" id="IPR010982">
    <property type="entry name" value="Lambda_DNA-bd_dom_sf"/>
</dbReference>
<dbReference type="InterPro" id="IPR001387">
    <property type="entry name" value="Cro/C1-type_HTH"/>
</dbReference>
<feature type="domain" description="HTH cro/C1-type" evidence="2">
    <location>
        <begin position="8"/>
        <end position="62"/>
    </location>
</feature>